<dbReference type="PANTHER" id="PTHR21666">
    <property type="entry name" value="PEPTIDASE-RELATED"/>
    <property type="match status" value="1"/>
</dbReference>
<sequence length="790" mass="86634">MTESNNLLFAEIELRIPLKSLLVLVSSILFLAILPKSSLATNTIKPQLVWQRSAEAPDKIVKETTIGSKLTEALGLPLDSSQKVFDDGVFTPQINKNHVQSQVHWVSWSQYSAGSGSCGPIKELRHFQAKFNLATKANIQNIQLKSPYYPNNSFPINDNAYIYINGSFVKRLGTSYGASNLGFNGTAPYANETDGWFGNGNLGQAAAQYLIVGENKLDIVAGETCKWGGMGKLELVLEQTAPQPFLDLPWDYQGKGLSFSDAALAINSYFDHEYPLLSSGLSEPDGSNKSIIIYKGPPRTTDAYSSHDGYDYGKPASANINDPLLAAAGGVATYSNSCDPCGNMVLIDHGNGYQTRYMHLLDNGLITRNEGEEVTVTKGQQIGKVGFTGHVIPPGDLGAHIHFMVVQDKNGDGNFDDNIPDGITDPFGWQSEDPDPWPNFNFSYGGQNRSGNSSYYLWTKAIPNLSTTLTANGAFFELERYKLNFPQGATDKNLDVQINSAPTAKTNNFLRSIGSTITVSAKDAAGNIIHSFQNFFTVTVNFSGFDLTSYKQDTISIYSSEDGINWNKEITIINLNEKTASAQINHLSHFALMADRLDTTAPTTEAVLSGNQGQQEWYGSDVQLSLNAQDNTGGLGVEYTLYKVNDEGWQQYNSSVNFSAEGNYKIQFYSADKDENIEDINTVEFNIDKTSPTASITASPAILWPPNGKMIDVLIYGHAEDNNGPFTIEVDDEYNLIEPTIDNFGQTIQLQVSRRGEDLDGRKYRIKAVDLAGNEAAAFAEITVLHDQRK</sequence>
<reference evidence="2 3" key="1">
    <citation type="journal article" date="2015" name="Nature">
        <title>rRNA introns, odd ribosomes, and small enigmatic genomes across a large radiation of phyla.</title>
        <authorList>
            <person name="Brown C.T."/>
            <person name="Hug L.A."/>
            <person name="Thomas B.C."/>
            <person name="Sharon I."/>
            <person name="Castelle C.J."/>
            <person name="Singh A."/>
            <person name="Wilkins M.J."/>
            <person name="Williams K.H."/>
            <person name="Banfield J.F."/>
        </authorList>
    </citation>
    <scope>NUCLEOTIDE SEQUENCE [LARGE SCALE GENOMIC DNA]</scope>
</reference>
<dbReference type="PANTHER" id="PTHR21666:SF270">
    <property type="entry name" value="MUREIN HYDROLASE ACTIVATOR ENVC"/>
    <property type="match status" value="1"/>
</dbReference>
<gene>
    <name evidence="2" type="ORF">UT84_C0001G0068</name>
</gene>
<evidence type="ECO:0000313" key="3">
    <source>
        <dbReference type="Proteomes" id="UP000034531"/>
    </source>
</evidence>
<evidence type="ECO:0000259" key="1">
    <source>
        <dbReference type="Pfam" id="PF01551"/>
    </source>
</evidence>
<dbReference type="SUPFAM" id="SSF51261">
    <property type="entry name" value="Duplicated hybrid motif"/>
    <property type="match status" value="1"/>
</dbReference>
<dbReference type="GO" id="GO:0004222">
    <property type="term" value="F:metalloendopeptidase activity"/>
    <property type="evidence" value="ECO:0007669"/>
    <property type="project" value="TreeGrafter"/>
</dbReference>
<dbReference type="NCBIfam" id="NF047446">
    <property type="entry name" value="barrel_OmpL47"/>
    <property type="match status" value="1"/>
</dbReference>
<accession>A0A0G0RFY9</accession>
<protein>
    <recommendedName>
        <fullName evidence="1">M23ase beta-sheet core domain-containing protein</fullName>
    </recommendedName>
</protein>
<dbReference type="Proteomes" id="UP000034531">
    <property type="component" value="Unassembled WGS sequence"/>
</dbReference>
<organism evidence="2 3">
    <name type="scientific">Candidatus Curtissbacteria bacterium GW2011_GWA1_40_16</name>
    <dbReference type="NCBI Taxonomy" id="1618405"/>
    <lineage>
        <taxon>Bacteria</taxon>
        <taxon>Candidatus Curtissiibacteriota</taxon>
    </lineage>
</organism>
<dbReference type="Gene3D" id="2.70.70.10">
    <property type="entry name" value="Glucose Permease (Domain IIA)"/>
    <property type="match status" value="1"/>
</dbReference>
<feature type="domain" description="M23ase beta-sheet core" evidence="1">
    <location>
        <begin position="307"/>
        <end position="408"/>
    </location>
</feature>
<dbReference type="AlphaFoldDB" id="A0A0G0RFY9"/>
<dbReference type="InterPro" id="IPR016047">
    <property type="entry name" value="M23ase_b-sheet_dom"/>
</dbReference>
<dbReference type="Gene3D" id="3.30.1920.20">
    <property type="match status" value="1"/>
</dbReference>
<dbReference type="InterPro" id="IPR058094">
    <property type="entry name" value="Ig-like_OmpL47-like"/>
</dbReference>
<dbReference type="InterPro" id="IPR011055">
    <property type="entry name" value="Dup_hybrid_motif"/>
</dbReference>
<dbReference type="InterPro" id="IPR050570">
    <property type="entry name" value="Cell_wall_metabolism_enzyme"/>
</dbReference>
<proteinExistence type="predicted"/>
<comment type="caution">
    <text evidence="2">The sequence shown here is derived from an EMBL/GenBank/DDBJ whole genome shotgun (WGS) entry which is preliminary data.</text>
</comment>
<dbReference type="CDD" id="cd12797">
    <property type="entry name" value="M23_peptidase"/>
    <property type="match status" value="1"/>
</dbReference>
<name>A0A0G0RFY9_9BACT</name>
<dbReference type="Pfam" id="PF01551">
    <property type="entry name" value="Peptidase_M23"/>
    <property type="match status" value="1"/>
</dbReference>
<dbReference type="EMBL" id="LBYI01000001">
    <property type="protein sequence ID" value="KKR51383.1"/>
    <property type="molecule type" value="Genomic_DNA"/>
</dbReference>
<evidence type="ECO:0000313" key="2">
    <source>
        <dbReference type="EMBL" id="KKR51383.1"/>
    </source>
</evidence>